<protein>
    <recommendedName>
        <fullName evidence="2">Meiotically up-regulated protein Msb1/Mug8 domain-containing protein</fullName>
    </recommendedName>
</protein>
<organism evidence="3 4">
    <name type="scientific">Antrodiella citrinella</name>
    <dbReference type="NCBI Taxonomy" id="2447956"/>
    <lineage>
        <taxon>Eukaryota</taxon>
        <taxon>Fungi</taxon>
        <taxon>Dikarya</taxon>
        <taxon>Basidiomycota</taxon>
        <taxon>Agaricomycotina</taxon>
        <taxon>Agaricomycetes</taxon>
        <taxon>Polyporales</taxon>
        <taxon>Steccherinaceae</taxon>
        <taxon>Antrodiella</taxon>
    </lineage>
</organism>
<feature type="region of interest" description="Disordered" evidence="1">
    <location>
        <begin position="763"/>
        <end position="830"/>
    </location>
</feature>
<dbReference type="OrthoDB" id="3362494at2759"/>
<feature type="compositionally biased region" description="Polar residues" evidence="1">
    <location>
        <begin position="773"/>
        <end position="785"/>
    </location>
</feature>
<keyword evidence="4" id="KW-1185">Reference proteome</keyword>
<feature type="compositionally biased region" description="Basic and acidic residues" evidence="1">
    <location>
        <begin position="882"/>
        <end position="896"/>
    </location>
</feature>
<feature type="compositionally biased region" description="Low complexity" evidence="1">
    <location>
        <begin position="787"/>
        <end position="802"/>
    </location>
</feature>
<feature type="region of interest" description="Disordered" evidence="1">
    <location>
        <begin position="915"/>
        <end position="954"/>
    </location>
</feature>
<proteinExistence type="predicted"/>
<evidence type="ECO:0000256" key="1">
    <source>
        <dbReference type="SAM" id="MobiDB-lite"/>
    </source>
</evidence>
<feature type="compositionally biased region" description="Low complexity" evidence="1">
    <location>
        <begin position="1061"/>
        <end position="1073"/>
    </location>
</feature>
<dbReference type="Pfam" id="PF08101">
    <property type="entry name" value="Msb1-Mug8_dom"/>
    <property type="match status" value="1"/>
</dbReference>
<dbReference type="Proteomes" id="UP000308730">
    <property type="component" value="Unassembled WGS sequence"/>
</dbReference>
<comment type="caution">
    <text evidence="3">The sequence shown here is derived from an EMBL/GenBank/DDBJ whole genome shotgun (WGS) entry which is preliminary data.</text>
</comment>
<dbReference type="InterPro" id="IPR037508">
    <property type="entry name" value="Msb1/Mug8"/>
</dbReference>
<name>A0A4S4N9N4_9APHY</name>
<feature type="compositionally biased region" description="Acidic residues" evidence="1">
    <location>
        <begin position="915"/>
        <end position="924"/>
    </location>
</feature>
<evidence type="ECO:0000313" key="3">
    <source>
        <dbReference type="EMBL" id="THH32670.1"/>
    </source>
</evidence>
<feature type="compositionally biased region" description="Pro residues" evidence="1">
    <location>
        <begin position="1161"/>
        <end position="1182"/>
    </location>
</feature>
<dbReference type="PANTHER" id="PTHR28093:SF1">
    <property type="entry name" value="MORPHOGENESIS-RELATED PROTEIN MSB1"/>
    <property type="match status" value="1"/>
</dbReference>
<dbReference type="PANTHER" id="PTHR28093">
    <property type="entry name" value="MORPHOGENESIS-RELATED PROTEIN MSB1"/>
    <property type="match status" value="1"/>
</dbReference>
<sequence length="1289" mass="141260">MPSLFSRSRTASTPKKSTLDVAFDEFGRVTSRNSNKGSKLTLVSPPSSSKKDKKLSKDKSRARAVSSPPEPDPAEYTIPDGFLPLNLDPPRFEQGEEPAHDRQSFLDYGYLSFQRHVVLGLEEVARLVDVVGNELGTRGLTTPFIFSTLALDVSAPAVKRLISAFLKTCGKHPQDAERAWREEAQFAGVHELGMCLRWGLARVVRVIGGQEVRGLVSYEHYMDWREAEAALDYPQTHFGTFLEPLEPLLQPLLVGLLTLLTRFTAHSSSSGHTPPTLSPLFGPLLFGLGPSTLAFHHTYVHYLRTTTATEHLILSYIRWQDSPASIGGGAIGVPTRLKAWIQGYPSMISFTKKNERPQPRRGARTIRMISVRRNVRVYSPDLVKSASGCIARPHGGSATPTTDRSFAGSKEWDRIAPPTLKLAPRYSDAYRKRMVLSPNFHPEVGTGTAAPSLTSSVSTASTASSFLDDGEHGLLGQKPEEDKFRSLTDLKWGEFESMGFGGLNNDEKKLQFDLTEGARAARAAKRATLSWQDFSSSGFTRTDAPLSATLQFSAPVVKSVDAWPSNSAEIHRKLKKTQKTIPPFGWDTEPVMGGEEVIEEAFIDVFCDLVWGGGWMDAERLEDLDRDCNWALVEFKSLPMARTTTSGNADPRTATTLILFEEFVPLEYRQQLAEVGPTRRRLPSLFGSHKQKQWKPPATLNGRPYVVGHVPKSPSYREVEFEGLLRSNGSATKLLSLKTTPERVPSGYSSIVTSPVSMKPSFLSPFPRAETPVQRSESRQSNNDSIGPGTSSPAQQSPTPASANPHRKSSRFRLPVSPSNSRTAGLPPSEYDTVDFEARLASFDDDDLALPSRSKHSRRQSKDDAWVDILVANNHRRIPGQDVERRNGLKSGRSDPELASQEVSEVLAAVHQVLSDDDEEEEEMEPVRGVEERHIEDSASATTSRLGDVDQMTIPGPSTSQLNLEMDEEEDAPTASLLSQQSRRRLGYFDLHPERRTPKLHEDFRAESPTVPVASFDDARVHFERQSTMFDDPRAIFERPSLDSQGDSREDEPTELVYESPTTPVVTPTVPTIITPPPRDDSRRAITPVPKVDVSPPPAEPEPEPVKPLSIVTKNQSKTASLIEMYREKERGGSPSPVLPTSKLPVRTGSLPALTTQRPVSPAPSPLVPSPSAPAAAPPAPTSIPTIPSAPASVTLPTPAPPAPVTPPAPAPIVSPIPAPSLIPVLSPASVPLPASTPSPRLADDELFSEPQLFGQGTDNLSLLHTPSRYVHGAPLHNVLEEEEYEEEE</sequence>
<feature type="region of interest" description="Disordered" evidence="1">
    <location>
        <begin position="1037"/>
        <end position="1209"/>
    </location>
</feature>
<reference evidence="3 4" key="1">
    <citation type="submission" date="2019-02" db="EMBL/GenBank/DDBJ databases">
        <title>Genome sequencing of the rare red list fungi Antrodiella citrinella (Flaviporus citrinellus).</title>
        <authorList>
            <person name="Buettner E."/>
            <person name="Kellner H."/>
        </authorList>
    </citation>
    <scope>NUCLEOTIDE SEQUENCE [LARGE SCALE GENOMIC DNA]</scope>
    <source>
        <strain evidence="3 4">DSM 108506</strain>
    </source>
</reference>
<dbReference type="EMBL" id="SGPM01000017">
    <property type="protein sequence ID" value="THH32670.1"/>
    <property type="molecule type" value="Genomic_DNA"/>
</dbReference>
<feature type="compositionally biased region" description="Pro residues" evidence="1">
    <location>
        <begin position="1198"/>
        <end position="1209"/>
    </location>
</feature>
<feature type="region of interest" description="Disordered" evidence="1">
    <location>
        <begin position="878"/>
        <end position="900"/>
    </location>
</feature>
<feature type="domain" description="Meiotically up-regulated protein Msb1/Mug8" evidence="2">
    <location>
        <begin position="122"/>
        <end position="319"/>
    </location>
</feature>
<evidence type="ECO:0000313" key="4">
    <source>
        <dbReference type="Proteomes" id="UP000308730"/>
    </source>
</evidence>
<evidence type="ECO:0000259" key="2">
    <source>
        <dbReference type="Pfam" id="PF08101"/>
    </source>
</evidence>
<feature type="compositionally biased region" description="Low complexity" evidence="1">
    <location>
        <begin position="1183"/>
        <end position="1197"/>
    </location>
</feature>
<dbReference type="InterPro" id="IPR012965">
    <property type="entry name" value="Msb1/Mug8_dom"/>
</dbReference>
<feature type="compositionally biased region" description="Basic and acidic residues" evidence="1">
    <location>
        <begin position="925"/>
        <end position="937"/>
    </location>
</feature>
<accession>A0A4S4N9N4</accession>
<feature type="region of interest" description="Disordered" evidence="1">
    <location>
        <begin position="30"/>
        <end position="80"/>
    </location>
</feature>
<gene>
    <name evidence="3" type="ORF">EUX98_g1528</name>
</gene>